<dbReference type="GO" id="GO:0016836">
    <property type="term" value="F:hydro-lyase activity"/>
    <property type="evidence" value="ECO:0007669"/>
    <property type="project" value="TreeGrafter"/>
</dbReference>
<evidence type="ECO:0000313" key="7">
    <source>
        <dbReference type="EMBL" id="TCO16329.1"/>
    </source>
</evidence>
<dbReference type="PANTHER" id="PTHR43602">
    <property type="match status" value="1"/>
</dbReference>
<comment type="similarity">
    <text evidence="1">Belongs to the enoyl-CoA hydratase/isomerase family.</text>
</comment>
<dbReference type="EMBL" id="SLWL01000001">
    <property type="protein sequence ID" value="TCO16329.1"/>
    <property type="molecule type" value="Genomic_DNA"/>
</dbReference>
<dbReference type="Proteomes" id="UP000294881">
    <property type="component" value="Unassembled WGS sequence"/>
</dbReference>
<keyword evidence="8" id="KW-1185">Reference proteome</keyword>
<dbReference type="InterPro" id="IPR001753">
    <property type="entry name" value="Enoyl-CoA_hydra/iso"/>
</dbReference>
<dbReference type="Gene3D" id="1.10.12.10">
    <property type="entry name" value="Lyase 2-enoyl-coa Hydratase, Chain A, domain 2"/>
    <property type="match status" value="1"/>
</dbReference>
<dbReference type="CDD" id="cd06558">
    <property type="entry name" value="crotonase-like"/>
    <property type="match status" value="1"/>
</dbReference>
<sequence length="275" mass="28803">MTAPSPAPVATADAPMVQRADHDGFAVLTLNRPASRNALSDAMIAALQKELDAIATDASLRAVVIAAHGPAFCAGHDLKEITGHRDDADRGRRFFADLMARCSAMMQTIVALPVPVIAAVEGVATAAGCQLVASCDLAVAGAGARFATPGVNIGLFCSTPMVALSRNVSRKHAMEMLLTGEMIGAEDAARMGLVNQVAPAGEALDGACAFAARIAAKSRLTLRTGKQAFYEQLEMGLADAYDYAARVMVENMMARDAEEGIGAFVEKRQPVWQEA</sequence>
<protein>
    <recommendedName>
        <fullName evidence="6">Enoyl-CoA hydratase domain-containing protein 3, mitochondrial</fullName>
    </recommendedName>
</protein>
<keyword evidence="4" id="KW-0443">Lipid metabolism</keyword>
<dbReference type="InterPro" id="IPR029045">
    <property type="entry name" value="ClpP/crotonase-like_dom_sf"/>
</dbReference>
<dbReference type="SUPFAM" id="SSF52096">
    <property type="entry name" value="ClpP/crotonase"/>
    <property type="match status" value="1"/>
</dbReference>
<keyword evidence="2" id="KW-0276">Fatty acid metabolism</keyword>
<dbReference type="NCBIfam" id="NF006008">
    <property type="entry name" value="PRK08139.1"/>
    <property type="match status" value="1"/>
</dbReference>
<gene>
    <name evidence="7" type="ORF">EV666_101584</name>
</gene>
<comment type="caution">
    <text evidence="7">The sequence shown here is derived from an EMBL/GenBank/DDBJ whole genome shotgun (WGS) entry which is preliminary data.</text>
</comment>
<dbReference type="GO" id="GO:0006631">
    <property type="term" value="P:fatty acid metabolic process"/>
    <property type="evidence" value="ECO:0007669"/>
    <property type="project" value="UniProtKB-KW"/>
</dbReference>
<evidence type="ECO:0000256" key="5">
    <source>
        <dbReference type="ARBA" id="ARBA00037410"/>
    </source>
</evidence>
<dbReference type="AlphaFoldDB" id="A0A4R2GYG3"/>
<dbReference type="OrthoDB" id="9795613at2"/>
<evidence type="ECO:0000256" key="1">
    <source>
        <dbReference type="ARBA" id="ARBA00005254"/>
    </source>
</evidence>
<dbReference type="Gene3D" id="3.90.226.10">
    <property type="entry name" value="2-enoyl-CoA Hydratase, Chain A, domain 1"/>
    <property type="match status" value="1"/>
</dbReference>
<evidence type="ECO:0000256" key="4">
    <source>
        <dbReference type="ARBA" id="ARBA00023098"/>
    </source>
</evidence>
<proteinExistence type="inferred from homology"/>
<dbReference type="InterPro" id="IPR052377">
    <property type="entry name" value="Mitochondrial_ECH-domain"/>
</dbReference>
<dbReference type="InterPro" id="IPR014748">
    <property type="entry name" value="Enoyl-CoA_hydra_C"/>
</dbReference>
<organism evidence="7 8">
    <name type="scientific">Camelimonas lactis</name>
    <dbReference type="NCBI Taxonomy" id="659006"/>
    <lineage>
        <taxon>Bacteria</taxon>
        <taxon>Pseudomonadati</taxon>
        <taxon>Pseudomonadota</taxon>
        <taxon>Alphaproteobacteria</taxon>
        <taxon>Hyphomicrobiales</taxon>
        <taxon>Chelatococcaceae</taxon>
        <taxon>Camelimonas</taxon>
    </lineage>
</organism>
<evidence type="ECO:0000256" key="6">
    <source>
        <dbReference type="ARBA" id="ARBA00040545"/>
    </source>
</evidence>
<name>A0A4R2GYG3_9HYPH</name>
<dbReference type="RefSeq" id="WP_132002614.1">
    <property type="nucleotide sequence ID" value="NZ_JBHUNN010000002.1"/>
</dbReference>
<accession>A0A4R2GYG3</accession>
<keyword evidence="3" id="KW-0809">Transit peptide</keyword>
<dbReference type="PANTHER" id="PTHR43602:SF1">
    <property type="entry name" value="ENOYL-COA HYDRATASE DOMAIN-CONTAINING PROTEIN 3, MITOCHONDRIAL"/>
    <property type="match status" value="1"/>
</dbReference>
<reference evidence="7 8" key="1">
    <citation type="submission" date="2019-03" db="EMBL/GenBank/DDBJ databases">
        <title>Genomic Encyclopedia of Type Strains, Phase IV (KMG-IV): sequencing the most valuable type-strain genomes for metagenomic binning, comparative biology and taxonomic classification.</title>
        <authorList>
            <person name="Goeker M."/>
        </authorList>
    </citation>
    <scope>NUCLEOTIDE SEQUENCE [LARGE SCALE GENOMIC DNA]</scope>
    <source>
        <strain evidence="7 8">DSM 22958</strain>
    </source>
</reference>
<evidence type="ECO:0000256" key="2">
    <source>
        <dbReference type="ARBA" id="ARBA00022832"/>
    </source>
</evidence>
<evidence type="ECO:0000256" key="3">
    <source>
        <dbReference type="ARBA" id="ARBA00022946"/>
    </source>
</evidence>
<dbReference type="Pfam" id="PF00378">
    <property type="entry name" value="ECH_1"/>
    <property type="match status" value="1"/>
</dbReference>
<comment type="function">
    <text evidence="5">May play a role in fatty acid biosynthesis and insulin sensitivity.</text>
</comment>
<evidence type="ECO:0000313" key="8">
    <source>
        <dbReference type="Proteomes" id="UP000294881"/>
    </source>
</evidence>